<reference evidence="1" key="1">
    <citation type="submission" date="2014-11" db="EMBL/GenBank/DDBJ databases">
        <authorList>
            <person name="Amaro Gonzalez C."/>
        </authorList>
    </citation>
    <scope>NUCLEOTIDE SEQUENCE</scope>
</reference>
<proteinExistence type="predicted"/>
<dbReference type="EMBL" id="GBXM01049528">
    <property type="protein sequence ID" value="JAH59049.1"/>
    <property type="molecule type" value="Transcribed_RNA"/>
</dbReference>
<protein>
    <submittedName>
        <fullName evidence="1">Uncharacterized protein</fullName>
    </submittedName>
</protein>
<reference evidence="1" key="2">
    <citation type="journal article" date="2015" name="Fish Shellfish Immunol.">
        <title>Early steps in the European eel (Anguilla anguilla)-Vibrio vulnificus interaction in the gills: Role of the RtxA13 toxin.</title>
        <authorList>
            <person name="Callol A."/>
            <person name="Pajuelo D."/>
            <person name="Ebbesson L."/>
            <person name="Teles M."/>
            <person name="MacKenzie S."/>
            <person name="Amaro C."/>
        </authorList>
    </citation>
    <scope>NUCLEOTIDE SEQUENCE</scope>
</reference>
<dbReference type="AlphaFoldDB" id="A0A0E9TZF2"/>
<accession>A0A0E9TZF2</accession>
<evidence type="ECO:0000313" key="1">
    <source>
        <dbReference type="EMBL" id="JAH59049.1"/>
    </source>
</evidence>
<name>A0A0E9TZF2_ANGAN</name>
<sequence>MLMSPFYDKRKKRSLTTAFRLQS</sequence>
<organism evidence="1">
    <name type="scientific">Anguilla anguilla</name>
    <name type="common">European freshwater eel</name>
    <name type="synonym">Muraena anguilla</name>
    <dbReference type="NCBI Taxonomy" id="7936"/>
    <lineage>
        <taxon>Eukaryota</taxon>
        <taxon>Metazoa</taxon>
        <taxon>Chordata</taxon>
        <taxon>Craniata</taxon>
        <taxon>Vertebrata</taxon>
        <taxon>Euteleostomi</taxon>
        <taxon>Actinopterygii</taxon>
        <taxon>Neopterygii</taxon>
        <taxon>Teleostei</taxon>
        <taxon>Anguilliformes</taxon>
        <taxon>Anguillidae</taxon>
        <taxon>Anguilla</taxon>
    </lineage>
</organism>